<dbReference type="InterPro" id="IPR032675">
    <property type="entry name" value="LRR_dom_sf"/>
</dbReference>
<reference evidence="3 4" key="1">
    <citation type="submission" date="2021-03" db="EMBL/GenBank/DDBJ databases">
        <authorList>
            <person name="King G.J."/>
            <person name="Bancroft I."/>
            <person name="Baten A."/>
            <person name="Bloomfield J."/>
            <person name="Borpatragohain P."/>
            <person name="He Z."/>
            <person name="Irish N."/>
            <person name="Irwin J."/>
            <person name="Liu K."/>
            <person name="Mauleon R.P."/>
            <person name="Moore J."/>
            <person name="Morris R."/>
            <person name="Ostergaard L."/>
            <person name="Wang B."/>
            <person name="Wells R."/>
        </authorList>
    </citation>
    <scope>NUCLEOTIDE SEQUENCE [LARGE SCALE GENOMIC DNA]</scope>
    <source>
        <strain evidence="3">R-o-18</strain>
        <tissue evidence="3">Leaf</tissue>
    </source>
</reference>
<dbReference type="InterPro" id="IPR006553">
    <property type="entry name" value="Leu-rich_rpt_Cys-con_subtyp"/>
</dbReference>
<evidence type="ECO:0000256" key="1">
    <source>
        <dbReference type="SAM" id="MobiDB-lite"/>
    </source>
</evidence>
<evidence type="ECO:0000313" key="3">
    <source>
        <dbReference type="EMBL" id="KAG5407152.1"/>
    </source>
</evidence>
<sequence>MGHARKLEDDNPPSSPLNETLLIATMCIVGLQVHVLVKDGSVFSGVFYTASFENGFGIVLKNAKMSKKGKGKANVASGSVVETLVIMSPNIVQVVAEGVSLPSSVTGNSECEIVGSAMETLPSKPRLSAAKKNGIEGRGNHHRRQPGANILKRNEHIPDVHQEDIQISSSNLDNMSERVKPIKEDMLTPEPISNGFHDAAERPSSTDKSSSRSETVDETSELCQGIKASSNEPIPIQAIKKAKEFKLNPEAKNFSPSYTKRLSPSPAAMPDIQNVAYIPSNTPMLPVPEPVYPEVGNSPYMPQTSPHSKFVPYGNLTAGNTVSVFHFPQHMIGPIVNRAHPQGFTSPYQSVQASPMFVNPNPQVMVARSGQLYLQPVSQNLVQATPPLPPMLSRPLPPAQHVQYLKHQGVVAAGQPMQLCVPQPFTTGGLQPYSVPAQYPVMQTPFPTNQPMHIAVPNGFFGTKNSEGGKLPTSLKNLDLNKSHEPKNKIPVSAYLSSSRISALKRGPPSLVSLCLGVVGRHLEEIVPCLSDISDIFPADIKMSIAAIAKRRKLLDDDLVISLADTSWEILDVSCSDVSDSGLAKVSEMCKSLRAVDISRCNKITSMGVSELVQNCRSLETLRCGGCPSSESTARRSLSLFKPDLSNVEGDTWEELDVTEIGHGGHSLRWLVWPRIDKDSLEMLSMECPRIVVNPKPSFLTYSLHEVPREASPDVALDEPFVKDIDPKTWVVRGVVKIPTTSSLSLTSSSSELSIAEKFRLAFAERDARLAPKRAKNARQQQRRAERDWMMSSDEAKAMAFASKATRCLRKK</sequence>
<dbReference type="InterPro" id="IPR045117">
    <property type="entry name" value="ATXN2-like"/>
</dbReference>
<dbReference type="PANTHER" id="PTHR12854:SF16">
    <property type="entry name" value="ATAXIN 2 SM DOMAIN-CONTAINING PROTEIN"/>
    <property type="match status" value="1"/>
</dbReference>
<protein>
    <recommendedName>
        <fullName evidence="2">Ataxin 2 SM domain-containing protein</fullName>
    </recommendedName>
</protein>
<dbReference type="InterPro" id="IPR025852">
    <property type="entry name" value="SM_dom_ATX"/>
</dbReference>
<dbReference type="Pfam" id="PF14438">
    <property type="entry name" value="SM-ATX"/>
    <property type="match status" value="1"/>
</dbReference>
<dbReference type="Proteomes" id="UP000823674">
    <property type="component" value="Chromosome A03"/>
</dbReference>
<dbReference type="Gene3D" id="3.80.10.10">
    <property type="entry name" value="Ribonuclease Inhibitor"/>
    <property type="match status" value="1"/>
</dbReference>
<feature type="domain" description="Ataxin 2 SM" evidence="2">
    <location>
        <begin position="18"/>
        <end position="97"/>
    </location>
</feature>
<proteinExistence type="predicted"/>
<feature type="region of interest" description="Disordered" evidence="1">
    <location>
        <begin position="185"/>
        <end position="229"/>
    </location>
</feature>
<keyword evidence="4" id="KW-1185">Reference proteome</keyword>
<feature type="compositionally biased region" description="Basic and acidic residues" evidence="1">
    <location>
        <begin position="198"/>
        <end position="215"/>
    </location>
</feature>
<evidence type="ECO:0000313" key="4">
    <source>
        <dbReference type="Proteomes" id="UP000823674"/>
    </source>
</evidence>
<dbReference type="PANTHER" id="PTHR12854">
    <property type="entry name" value="ATAXIN 2-RELATED"/>
    <property type="match status" value="1"/>
</dbReference>
<dbReference type="SMART" id="SM00367">
    <property type="entry name" value="LRR_CC"/>
    <property type="match status" value="1"/>
</dbReference>
<gene>
    <name evidence="3" type="primary">A03p061680.1_BraROA</name>
    <name evidence="3" type="ORF">IGI04_013271</name>
</gene>
<comment type="caution">
    <text evidence="3">The sequence shown here is derived from an EMBL/GenBank/DDBJ whole genome shotgun (WGS) entry which is preliminary data.</text>
</comment>
<name>A0ABQ7N8D0_BRACM</name>
<dbReference type="SUPFAM" id="SSF52047">
    <property type="entry name" value="RNI-like"/>
    <property type="match status" value="1"/>
</dbReference>
<dbReference type="EMBL" id="JADBGQ010000003">
    <property type="protein sequence ID" value="KAG5407152.1"/>
    <property type="molecule type" value="Genomic_DNA"/>
</dbReference>
<accession>A0ABQ7N8D0</accession>
<organism evidence="3 4">
    <name type="scientific">Brassica rapa subsp. trilocularis</name>
    <dbReference type="NCBI Taxonomy" id="1813537"/>
    <lineage>
        <taxon>Eukaryota</taxon>
        <taxon>Viridiplantae</taxon>
        <taxon>Streptophyta</taxon>
        <taxon>Embryophyta</taxon>
        <taxon>Tracheophyta</taxon>
        <taxon>Spermatophyta</taxon>
        <taxon>Magnoliopsida</taxon>
        <taxon>eudicotyledons</taxon>
        <taxon>Gunneridae</taxon>
        <taxon>Pentapetalae</taxon>
        <taxon>rosids</taxon>
        <taxon>malvids</taxon>
        <taxon>Brassicales</taxon>
        <taxon>Brassicaceae</taxon>
        <taxon>Brassiceae</taxon>
        <taxon>Brassica</taxon>
    </lineage>
</organism>
<evidence type="ECO:0000259" key="2">
    <source>
        <dbReference type="Pfam" id="PF14438"/>
    </source>
</evidence>